<dbReference type="Proteomes" id="UP000682733">
    <property type="component" value="Unassembled WGS sequence"/>
</dbReference>
<protein>
    <recommendedName>
        <fullName evidence="6">HORMA domain-containing protein</fullName>
    </recommendedName>
</protein>
<dbReference type="Gene3D" id="3.30.900.10">
    <property type="entry name" value="HORMA domain"/>
    <property type="match status" value="1"/>
</dbReference>
<feature type="domain" description="HORMA" evidence="6">
    <location>
        <begin position="38"/>
        <end position="239"/>
    </location>
</feature>
<dbReference type="EMBL" id="CAJNOQ010005905">
    <property type="protein sequence ID" value="CAF1115894.1"/>
    <property type="molecule type" value="Genomic_DNA"/>
</dbReference>
<dbReference type="EMBL" id="CAJOBC010005905">
    <property type="protein sequence ID" value="CAF3879781.1"/>
    <property type="molecule type" value="Genomic_DNA"/>
</dbReference>
<dbReference type="Proteomes" id="UP000681722">
    <property type="component" value="Unassembled WGS sequence"/>
</dbReference>
<dbReference type="PANTHER" id="PTHR48225">
    <property type="entry name" value="HORMA DOMAIN-CONTAINING PROTEIN 1"/>
    <property type="match status" value="1"/>
</dbReference>
<evidence type="ECO:0000313" key="11">
    <source>
        <dbReference type="Proteomes" id="UP000663829"/>
    </source>
</evidence>
<evidence type="ECO:0000256" key="1">
    <source>
        <dbReference type="ARBA" id="ARBA00004123"/>
    </source>
</evidence>
<dbReference type="InterPro" id="IPR051294">
    <property type="entry name" value="HORMA_MeioticProgression"/>
</dbReference>
<dbReference type="Proteomes" id="UP000663829">
    <property type="component" value="Unassembled WGS sequence"/>
</dbReference>
<proteinExistence type="predicted"/>
<dbReference type="EMBL" id="CAJOBA010033915">
    <property type="protein sequence ID" value="CAF3974153.1"/>
    <property type="molecule type" value="Genomic_DNA"/>
</dbReference>
<keyword evidence="11" id="KW-1185">Reference proteome</keyword>
<evidence type="ECO:0000256" key="2">
    <source>
        <dbReference type="ARBA" id="ARBA00004286"/>
    </source>
</evidence>
<sequence length="255" mass="29964">MKSCFVLDLMMNDEITFQNEKDEKEWTRLFPPEIDTVYESLEFIKRLFIITLSTISSNRKLFSSDFYAQKRLGSLNVQLFDHHCTNVEQTIKAAIIFDWIGGISQAIAEKYLKMASFIIVSKDVEQSILETFLFLFSYHDENTDNHHEKNLKNKDIRKQVVNSLTKLILFLDRLTPIKYKSNYRFCVKLEYYDNTPCDYEPKGFVSIEQSTSIIQHKDLIQHSLKTCPKNILVEIKTDYHKLLIVHIKSPDTKDS</sequence>
<dbReference type="SUPFAM" id="SSF56019">
    <property type="entry name" value="The spindle assembly checkpoint protein mad2"/>
    <property type="match status" value="1"/>
</dbReference>
<dbReference type="InterPro" id="IPR003511">
    <property type="entry name" value="HORMA_dom"/>
</dbReference>
<comment type="caution">
    <text evidence="7">The sequence shown here is derived from an EMBL/GenBank/DDBJ whole genome shotgun (WGS) entry which is preliminary data.</text>
</comment>
<dbReference type="AlphaFoldDB" id="A0A814Q8S5"/>
<comment type="subcellular location">
    <subcellularLocation>
        <location evidence="2">Chromosome</location>
    </subcellularLocation>
    <subcellularLocation>
        <location evidence="1">Nucleus</location>
    </subcellularLocation>
</comment>
<dbReference type="Proteomes" id="UP000677228">
    <property type="component" value="Unassembled WGS sequence"/>
</dbReference>
<dbReference type="PROSITE" id="PS50815">
    <property type="entry name" value="HORMA"/>
    <property type="match status" value="1"/>
</dbReference>
<evidence type="ECO:0000256" key="3">
    <source>
        <dbReference type="ARBA" id="ARBA00022454"/>
    </source>
</evidence>
<dbReference type="OrthoDB" id="1928087at2759"/>
<evidence type="ECO:0000313" key="7">
    <source>
        <dbReference type="EMBL" id="CAF1115894.1"/>
    </source>
</evidence>
<evidence type="ECO:0000256" key="5">
    <source>
        <dbReference type="ARBA" id="ARBA00023254"/>
    </source>
</evidence>
<keyword evidence="3" id="KW-0158">Chromosome</keyword>
<dbReference type="GO" id="GO:0005694">
    <property type="term" value="C:chromosome"/>
    <property type="evidence" value="ECO:0007669"/>
    <property type="project" value="UniProtKB-SubCell"/>
</dbReference>
<dbReference type="InterPro" id="IPR036570">
    <property type="entry name" value="HORMA_dom_sf"/>
</dbReference>
<dbReference type="GO" id="GO:0051321">
    <property type="term" value="P:meiotic cell cycle"/>
    <property type="evidence" value="ECO:0007669"/>
    <property type="project" value="UniProtKB-KW"/>
</dbReference>
<dbReference type="PANTHER" id="PTHR48225:SF7">
    <property type="entry name" value="MEIOSIS-SPECIFIC PROTEIN HOP1"/>
    <property type="match status" value="1"/>
</dbReference>
<evidence type="ECO:0000259" key="6">
    <source>
        <dbReference type="PROSITE" id="PS50815"/>
    </source>
</evidence>
<evidence type="ECO:0000313" key="10">
    <source>
        <dbReference type="EMBL" id="CAF3974153.1"/>
    </source>
</evidence>
<keyword evidence="4" id="KW-0539">Nucleus</keyword>
<gene>
    <name evidence="7" type="ORF">GPM918_LOCUS19453</name>
    <name evidence="8" type="ORF">OVA965_LOCUS22162</name>
    <name evidence="9" type="ORF">SRO942_LOCUS19450</name>
    <name evidence="10" type="ORF">TMI583_LOCUS22875</name>
</gene>
<dbReference type="EMBL" id="CAJNOK010012390">
    <property type="protein sequence ID" value="CAF1162527.1"/>
    <property type="molecule type" value="Genomic_DNA"/>
</dbReference>
<evidence type="ECO:0000313" key="8">
    <source>
        <dbReference type="EMBL" id="CAF1162527.1"/>
    </source>
</evidence>
<dbReference type="GO" id="GO:0005634">
    <property type="term" value="C:nucleus"/>
    <property type="evidence" value="ECO:0007669"/>
    <property type="project" value="UniProtKB-SubCell"/>
</dbReference>
<accession>A0A814Q8S5</accession>
<keyword evidence="5" id="KW-0469">Meiosis</keyword>
<organism evidence="7 11">
    <name type="scientific">Didymodactylos carnosus</name>
    <dbReference type="NCBI Taxonomy" id="1234261"/>
    <lineage>
        <taxon>Eukaryota</taxon>
        <taxon>Metazoa</taxon>
        <taxon>Spiralia</taxon>
        <taxon>Gnathifera</taxon>
        <taxon>Rotifera</taxon>
        <taxon>Eurotatoria</taxon>
        <taxon>Bdelloidea</taxon>
        <taxon>Philodinida</taxon>
        <taxon>Philodinidae</taxon>
        <taxon>Didymodactylos</taxon>
    </lineage>
</organism>
<evidence type="ECO:0000313" key="9">
    <source>
        <dbReference type="EMBL" id="CAF3879781.1"/>
    </source>
</evidence>
<name>A0A814Q8S5_9BILA</name>
<dbReference type="Pfam" id="PF02301">
    <property type="entry name" value="HORMA"/>
    <property type="match status" value="1"/>
</dbReference>
<reference evidence="7" key="1">
    <citation type="submission" date="2021-02" db="EMBL/GenBank/DDBJ databases">
        <authorList>
            <person name="Nowell W R."/>
        </authorList>
    </citation>
    <scope>NUCLEOTIDE SEQUENCE</scope>
</reference>
<evidence type="ECO:0000256" key="4">
    <source>
        <dbReference type="ARBA" id="ARBA00023242"/>
    </source>
</evidence>